<evidence type="ECO:0000313" key="3">
    <source>
        <dbReference type="Proteomes" id="UP000245207"/>
    </source>
</evidence>
<feature type="compositionally biased region" description="Basic and acidic residues" evidence="1">
    <location>
        <begin position="117"/>
        <end position="135"/>
    </location>
</feature>
<keyword evidence="3" id="KW-1185">Reference proteome</keyword>
<feature type="region of interest" description="Disordered" evidence="1">
    <location>
        <begin position="1"/>
        <end position="262"/>
    </location>
</feature>
<sequence length="289" mass="33245">MSHRRDSDSRHHRSRFDREPSPKRVRRDGKTATEKPSNNLNLDSADHTDRDEKHRHRLHDSPTREAETVSLRKESDKKSNGYREGTKKSSHNSEAPRSRSNYQHGERAGPVGRSFRHRETTEHGSWKDSKDRESGRATNRSSNNGDTKPRDEVEPDLKQSSNKRRSFRETKIPVDKSATEVAKLPVNGEVSERKEERGKPQERPPVNRHDRLRTEMRRTNYQSRDRYGGGGDGGFGGSFRGRDRFNERQGQSGGRADKWKHDLYDEANKSPISKNEEDQIAKVEALLAS</sequence>
<name>A0A2U1MJN9_ARTAN</name>
<comment type="caution">
    <text evidence="2">The sequence shown here is derived from an EMBL/GenBank/DDBJ whole genome shotgun (WGS) entry which is preliminary data.</text>
</comment>
<feature type="compositionally biased region" description="Polar residues" evidence="1">
    <location>
        <begin position="92"/>
        <end position="103"/>
    </location>
</feature>
<feature type="compositionally biased region" description="Basic and acidic residues" evidence="1">
    <location>
        <begin position="59"/>
        <end position="87"/>
    </location>
</feature>
<feature type="compositionally biased region" description="Basic and acidic residues" evidence="1">
    <location>
        <begin position="190"/>
        <end position="227"/>
    </location>
</feature>
<proteinExistence type="predicted"/>
<accession>A0A2U1MJN9</accession>
<feature type="compositionally biased region" description="Basic and acidic residues" evidence="1">
    <location>
        <begin position="167"/>
        <end position="178"/>
    </location>
</feature>
<feature type="compositionally biased region" description="Basic and acidic residues" evidence="1">
    <location>
        <begin position="147"/>
        <end position="157"/>
    </location>
</feature>
<feature type="compositionally biased region" description="Basic and acidic residues" evidence="1">
    <location>
        <begin position="16"/>
        <end position="33"/>
    </location>
</feature>
<feature type="compositionally biased region" description="Gly residues" evidence="1">
    <location>
        <begin position="228"/>
        <end position="239"/>
    </location>
</feature>
<dbReference type="STRING" id="35608.A0A2U1MJN9"/>
<evidence type="ECO:0000256" key="1">
    <source>
        <dbReference type="SAM" id="MobiDB-lite"/>
    </source>
</evidence>
<dbReference type="PANTHER" id="PTHR36364:SF1">
    <property type="entry name" value="OS03G0203000 PROTEIN"/>
    <property type="match status" value="1"/>
</dbReference>
<evidence type="ECO:0008006" key="4">
    <source>
        <dbReference type="Google" id="ProtNLM"/>
    </source>
</evidence>
<dbReference type="PANTHER" id="PTHR36364">
    <property type="entry name" value="OS03G0203000 PROTEIN"/>
    <property type="match status" value="1"/>
</dbReference>
<protein>
    <recommendedName>
        <fullName evidence="4">Btz domain-containing protein</fullName>
    </recommendedName>
</protein>
<organism evidence="2 3">
    <name type="scientific">Artemisia annua</name>
    <name type="common">Sweet wormwood</name>
    <dbReference type="NCBI Taxonomy" id="35608"/>
    <lineage>
        <taxon>Eukaryota</taxon>
        <taxon>Viridiplantae</taxon>
        <taxon>Streptophyta</taxon>
        <taxon>Embryophyta</taxon>
        <taxon>Tracheophyta</taxon>
        <taxon>Spermatophyta</taxon>
        <taxon>Magnoliopsida</taxon>
        <taxon>eudicotyledons</taxon>
        <taxon>Gunneridae</taxon>
        <taxon>Pentapetalae</taxon>
        <taxon>asterids</taxon>
        <taxon>campanulids</taxon>
        <taxon>Asterales</taxon>
        <taxon>Asteraceae</taxon>
        <taxon>Asteroideae</taxon>
        <taxon>Anthemideae</taxon>
        <taxon>Artemisiinae</taxon>
        <taxon>Artemisia</taxon>
    </lineage>
</organism>
<dbReference type="AlphaFoldDB" id="A0A2U1MJN9"/>
<evidence type="ECO:0000313" key="2">
    <source>
        <dbReference type="EMBL" id="PWA61491.1"/>
    </source>
</evidence>
<dbReference type="Proteomes" id="UP000245207">
    <property type="component" value="Unassembled WGS sequence"/>
</dbReference>
<reference evidence="2 3" key="1">
    <citation type="journal article" date="2018" name="Mol. Plant">
        <title>The genome of Artemisia annua provides insight into the evolution of Asteraceae family and artemisinin biosynthesis.</title>
        <authorList>
            <person name="Shen Q."/>
            <person name="Zhang L."/>
            <person name="Liao Z."/>
            <person name="Wang S."/>
            <person name="Yan T."/>
            <person name="Shi P."/>
            <person name="Liu M."/>
            <person name="Fu X."/>
            <person name="Pan Q."/>
            <person name="Wang Y."/>
            <person name="Lv Z."/>
            <person name="Lu X."/>
            <person name="Zhang F."/>
            <person name="Jiang W."/>
            <person name="Ma Y."/>
            <person name="Chen M."/>
            <person name="Hao X."/>
            <person name="Li L."/>
            <person name="Tang Y."/>
            <person name="Lv G."/>
            <person name="Zhou Y."/>
            <person name="Sun X."/>
            <person name="Brodelius P.E."/>
            <person name="Rose J.K.C."/>
            <person name="Tang K."/>
        </authorList>
    </citation>
    <scope>NUCLEOTIDE SEQUENCE [LARGE SCALE GENOMIC DNA]</scope>
    <source>
        <strain evidence="3">cv. Huhao1</strain>
        <tissue evidence="2">Leaf</tissue>
    </source>
</reference>
<gene>
    <name evidence="2" type="ORF">CTI12_AA372660</name>
</gene>
<dbReference type="OrthoDB" id="1920561at2759"/>
<feature type="compositionally biased region" description="Polar residues" evidence="1">
    <location>
        <begin position="136"/>
        <end position="146"/>
    </location>
</feature>
<dbReference type="EMBL" id="PKPP01005091">
    <property type="protein sequence ID" value="PWA61491.1"/>
    <property type="molecule type" value="Genomic_DNA"/>
</dbReference>